<protein>
    <submittedName>
        <fullName evidence="2">Type IV pilus modification protein PilV</fullName>
    </submittedName>
</protein>
<dbReference type="RefSeq" id="WP_052880871.1">
    <property type="nucleotide sequence ID" value="NZ_CP010904.1"/>
</dbReference>
<keyword evidence="1" id="KW-0472">Membrane</keyword>
<dbReference type="InterPro" id="IPR012902">
    <property type="entry name" value="N_methyl_site"/>
</dbReference>
<dbReference type="KEGG" id="vbl:L21SP4_00160"/>
<sequence length="174" mass="18740">MKKTSHRVSGRSGGFSLVEVTLALLIVGIGLLSLLGLFGEGIRMTRGSEKDAYMADFAESLLESVRAEYSLSGNFPGSVPAPGFQSGGSSTVWTNSECTGANYGQINTSSGGPYQFRCSSAGGGGYSLQYSLDMQTMTATNPASATLYLWPDYYADEPSRREAEIFYTEFFRHN</sequence>
<organism evidence="2 3">
    <name type="scientific">Kiritimatiella glycovorans</name>
    <dbReference type="NCBI Taxonomy" id="1307763"/>
    <lineage>
        <taxon>Bacteria</taxon>
        <taxon>Pseudomonadati</taxon>
        <taxon>Kiritimatiellota</taxon>
        <taxon>Kiritimatiellia</taxon>
        <taxon>Kiritimatiellales</taxon>
        <taxon>Kiritimatiellaceae</taxon>
        <taxon>Kiritimatiella</taxon>
    </lineage>
</organism>
<reference evidence="3" key="1">
    <citation type="submission" date="2015-02" db="EMBL/GenBank/DDBJ databases">
        <title>Description and complete genome sequence of the first cultured representative of the subdivision 5 of the Verrucomicrobia phylum.</title>
        <authorList>
            <person name="Spring S."/>
            <person name="Bunk B."/>
            <person name="Sproer C."/>
            <person name="Klenk H.-P."/>
        </authorList>
    </citation>
    <scope>NUCLEOTIDE SEQUENCE [LARGE SCALE GENOMIC DNA]</scope>
    <source>
        <strain evidence="3">L21-Fru-AB</strain>
    </source>
</reference>
<keyword evidence="3" id="KW-1185">Reference proteome</keyword>
<proteinExistence type="predicted"/>
<feature type="transmembrane region" description="Helical" evidence="1">
    <location>
        <begin position="20"/>
        <end position="38"/>
    </location>
</feature>
<dbReference type="Proteomes" id="UP000035268">
    <property type="component" value="Chromosome"/>
</dbReference>
<keyword evidence="1" id="KW-1133">Transmembrane helix</keyword>
<evidence type="ECO:0000313" key="2">
    <source>
        <dbReference type="EMBL" id="AKJ63444.1"/>
    </source>
</evidence>
<keyword evidence="1" id="KW-0812">Transmembrane</keyword>
<gene>
    <name evidence="2" type="ORF">L21SP4_00160</name>
</gene>
<evidence type="ECO:0000256" key="1">
    <source>
        <dbReference type="SAM" id="Phobius"/>
    </source>
</evidence>
<accession>A0A0G3EH32</accession>
<dbReference type="PROSITE" id="PS00409">
    <property type="entry name" value="PROKAR_NTER_METHYL"/>
    <property type="match status" value="1"/>
</dbReference>
<name>A0A0G3EH32_9BACT</name>
<evidence type="ECO:0000313" key="3">
    <source>
        <dbReference type="Proteomes" id="UP000035268"/>
    </source>
</evidence>
<dbReference type="EMBL" id="CP010904">
    <property type="protein sequence ID" value="AKJ63444.1"/>
    <property type="molecule type" value="Genomic_DNA"/>
</dbReference>
<dbReference type="STRING" id="1307763.L21SP4_00160"/>
<reference evidence="2 3" key="2">
    <citation type="journal article" date="2016" name="ISME J.">
        <title>Characterization of the first cultured representative of Verrucomicrobia subdivision 5 indicates the proposal of a novel phylum.</title>
        <authorList>
            <person name="Spring S."/>
            <person name="Bunk B."/>
            <person name="Sproer C."/>
            <person name="Schumann P."/>
            <person name="Rohde M."/>
            <person name="Tindall B.J."/>
            <person name="Klenk H.P."/>
        </authorList>
    </citation>
    <scope>NUCLEOTIDE SEQUENCE [LARGE SCALE GENOMIC DNA]</scope>
    <source>
        <strain evidence="2 3">L21-Fru-AB</strain>
    </source>
</reference>
<dbReference type="AlphaFoldDB" id="A0A0G3EH32"/>